<dbReference type="InterPro" id="IPR024463">
    <property type="entry name" value="Transposase_TnpC_homeodom"/>
</dbReference>
<dbReference type="InterPro" id="IPR024474">
    <property type="entry name" value="Znf_dom_IS66"/>
</dbReference>
<feature type="compositionally biased region" description="Basic and acidic residues" evidence="2">
    <location>
        <begin position="77"/>
        <end position="92"/>
    </location>
</feature>
<evidence type="ECO:0000259" key="3">
    <source>
        <dbReference type="Pfam" id="PF03050"/>
    </source>
</evidence>
<proteinExistence type="predicted"/>
<name>A0A317FAJ3_9PROT</name>
<accession>A0A317FAJ3</accession>
<protein>
    <submittedName>
        <fullName evidence="7">IS66 family transposase</fullName>
    </submittedName>
</protein>
<sequence length="520" mass="56945">MAALPDDPALLRALLVEALAERDDARAARDALEAQNDRLRHILLKLQRHQFGRKSEQLPEEQLELGLADLETAIAKSDAEAEKRDPDLQRERTAKRRASRGALPAHLPRVEVVLSPESTACPCCAATMAEIGSDTSERLDVMPAQFRVIVTRRPKLACRSCAGVVVQRPASARLIEGGLPTEATVAHVLVSRYADHLPLYRQAGILARQGVAVDRATLAAWVGTAAAEIAPVVRRMKAILLGAARLFADETSVPVLDPGRGRTKTGWFWTIARDDRPWGGADPPAVVYTYAPGRGREHARSLLGGYRGILQCDGYAGYKGLAAPATGPGPAVVAFCWSHARRQFYDLAQKAKAPIAEEALRRIAALYVIEGEIRGTPPERRLAERHARSYPLVEDLFAWFAVTLARLPARSTMAEAIRYALNHREGLLRFLDDGRIELDTNSVERAARPVALGRKNALFAGSDEGAEAWAAIASLIETCKLNGVDPQRYLTDLLTRLVDGWPQSRIDELMPWCWTKSGPA</sequence>
<evidence type="ECO:0000256" key="2">
    <source>
        <dbReference type="SAM" id="MobiDB-lite"/>
    </source>
</evidence>
<evidence type="ECO:0000259" key="5">
    <source>
        <dbReference type="Pfam" id="PF13007"/>
    </source>
</evidence>
<evidence type="ECO:0000256" key="1">
    <source>
        <dbReference type="SAM" id="Coils"/>
    </source>
</evidence>
<gene>
    <name evidence="7" type="ORF">DFH01_25945</name>
</gene>
<comment type="caution">
    <text evidence="7">The sequence shown here is derived from an EMBL/GenBank/DDBJ whole genome shotgun (WGS) entry which is preliminary data.</text>
</comment>
<keyword evidence="8" id="KW-1185">Reference proteome</keyword>
<feature type="domain" description="Transposase TnpC homeodomain" evidence="5">
    <location>
        <begin position="38"/>
        <end position="112"/>
    </location>
</feature>
<organism evidence="7 8">
    <name type="scientific">Falsiroseomonas bella</name>
    <dbReference type="NCBI Taxonomy" id="2184016"/>
    <lineage>
        <taxon>Bacteria</taxon>
        <taxon>Pseudomonadati</taxon>
        <taxon>Pseudomonadota</taxon>
        <taxon>Alphaproteobacteria</taxon>
        <taxon>Acetobacterales</taxon>
        <taxon>Roseomonadaceae</taxon>
        <taxon>Falsiroseomonas</taxon>
    </lineage>
</organism>
<dbReference type="AlphaFoldDB" id="A0A317FAJ3"/>
<dbReference type="Pfam" id="PF03050">
    <property type="entry name" value="DDE_Tnp_IS66"/>
    <property type="match status" value="1"/>
</dbReference>
<dbReference type="PANTHER" id="PTHR33678">
    <property type="entry name" value="BLL1576 PROTEIN"/>
    <property type="match status" value="1"/>
</dbReference>
<feature type="region of interest" description="Disordered" evidence="2">
    <location>
        <begin position="76"/>
        <end position="100"/>
    </location>
</feature>
<evidence type="ECO:0000313" key="7">
    <source>
        <dbReference type="EMBL" id="PWS34498.1"/>
    </source>
</evidence>
<reference evidence="8" key="1">
    <citation type="submission" date="2018-05" db="EMBL/GenBank/DDBJ databases">
        <authorList>
            <person name="Du Z."/>
            <person name="Wang X."/>
        </authorList>
    </citation>
    <scope>NUCLEOTIDE SEQUENCE [LARGE SCALE GENOMIC DNA]</scope>
    <source>
        <strain evidence="8">CQN31</strain>
    </source>
</reference>
<evidence type="ECO:0000259" key="4">
    <source>
        <dbReference type="Pfam" id="PF13005"/>
    </source>
</evidence>
<keyword evidence="1" id="KW-0175">Coiled coil</keyword>
<dbReference type="Proteomes" id="UP000245765">
    <property type="component" value="Unassembled WGS sequence"/>
</dbReference>
<dbReference type="NCBIfam" id="NF033517">
    <property type="entry name" value="transpos_IS66"/>
    <property type="match status" value="1"/>
</dbReference>
<dbReference type="InterPro" id="IPR052344">
    <property type="entry name" value="Transposase-related"/>
</dbReference>
<evidence type="ECO:0000313" key="8">
    <source>
        <dbReference type="Proteomes" id="UP000245765"/>
    </source>
</evidence>
<feature type="domain" description="Transposase IS66 C-terminal" evidence="6">
    <location>
        <begin position="474"/>
        <end position="512"/>
    </location>
</feature>
<dbReference type="InterPro" id="IPR039552">
    <property type="entry name" value="IS66_C"/>
</dbReference>
<feature type="domain" description="Transposase IS66 central" evidence="3">
    <location>
        <begin position="178"/>
        <end position="467"/>
    </location>
</feature>
<dbReference type="Pfam" id="PF13007">
    <property type="entry name" value="LZ_Tnp_IS66"/>
    <property type="match status" value="1"/>
</dbReference>
<dbReference type="PANTHER" id="PTHR33678:SF1">
    <property type="entry name" value="BLL1576 PROTEIN"/>
    <property type="match status" value="1"/>
</dbReference>
<dbReference type="Pfam" id="PF13817">
    <property type="entry name" value="DDE_Tnp_IS66_C"/>
    <property type="match status" value="1"/>
</dbReference>
<dbReference type="OrthoDB" id="9800877at2"/>
<dbReference type="EMBL" id="QGNA01000007">
    <property type="protein sequence ID" value="PWS34498.1"/>
    <property type="molecule type" value="Genomic_DNA"/>
</dbReference>
<feature type="coiled-coil region" evidence="1">
    <location>
        <begin position="15"/>
        <end position="49"/>
    </location>
</feature>
<dbReference type="InterPro" id="IPR004291">
    <property type="entry name" value="Transposase_IS66_central"/>
</dbReference>
<feature type="domain" description="Transposase IS66 zinc-finger binding" evidence="4">
    <location>
        <begin position="119"/>
        <end position="161"/>
    </location>
</feature>
<dbReference type="Pfam" id="PF13005">
    <property type="entry name" value="zf-IS66"/>
    <property type="match status" value="1"/>
</dbReference>
<evidence type="ECO:0000259" key="6">
    <source>
        <dbReference type="Pfam" id="PF13817"/>
    </source>
</evidence>